<evidence type="ECO:0000313" key="3">
    <source>
        <dbReference type="Proteomes" id="UP000639772"/>
    </source>
</evidence>
<protein>
    <submittedName>
        <fullName evidence="2">Uncharacterized protein</fullName>
    </submittedName>
</protein>
<dbReference type="Proteomes" id="UP000639772">
    <property type="component" value="Chromosome 3"/>
</dbReference>
<evidence type="ECO:0000256" key="1">
    <source>
        <dbReference type="SAM" id="MobiDB-lite"/>
    </source>
</evidence>
<evidence type="ECO:0000313" key="2">
    <source>
        <dbReference type="EMBL" id="KAG0489491.1"/>
    </source>
</evidence>
<gene>
    <name evidence="2" type="ORF">HPP92_006354</name>
</gene>
<organism evidence="2 3">
    <name type="scientific">Vanilla planifolia</name>
    <name type="common">Vanilla</name>
    <dbReference type="NCBI Taxonomy" id="51239"/>
    <lineage>
        <taxon>Eukaryota</taxon>
        <taxon>Viridiplantae</taxon>
        <taxon>Streptophyta</taxon>
        <taxon>Embryophyta</taxon>
        <taxon>Tracheophyta</taxon>
        <taxon>Spermatophyta</taxon>
        <taxon>Magnoliopsida</taxon>
        <taxon>Liliopsida</taxon>
        <taxon>Asparagales</taxon>
        <taxon>Orchidaceae</taxon>
        <taxon>Vanilloideae</taxon>
        <taxon>Vanilleae</taxon>
        <taxon>Vanilla</taxon>
    </lineage>
</organism>
<name>A0A835VAV2_VANPL</name>
<reference evidence="2 3" key="1">
    <citation type="journal article" date="2020" name="Nat. Food">
        <title>A phased Vanilla planifolia genome enables genetic improvement of flavour and production.</title>
        <authorList>
            <person name="Hasing T."/>
            <person name="Tang H."/>
            <person name="Brym M."/>
            <person name="Khazi F."/>
            <person name="Huang T."/>
            <person name="Chambers A.H."/>
        </authorList>
    </citation>
    <scope>NUCLEOTIDE SEQUENCE [LARGE SCALE GENOMIC DNA]</scope>
    <source>
        <tissue evidence="2">Leaf</tissue>
    </source>
</reference>
<dbReference type="EMBL" id="JADCNM010000003">
    <property type="protein sequence ID" value="KAG0489491.1"/>
    <property type="molecule type" value="Genomic_DNA"/>
</dbReference>
<comment type="caution">
    <text evidence="2">The sequence shown here is derived from an EMBL/GenBank/DDBJ whole genome shotgun (WGS) entry which is preliminary data.</text>
</comment>
<dbReference type="AlphaFoldDB" id="A0A835VAV2"/>
<feature type="region of interest" description="Disordered" evidence="1">
    <location>
        <begin position="31"/>
        <end position="54"/>
    </location>
</feature>
<accession>A0A835VAV2</accession>
<sequence length="126" mass="13940">MLPNAISLFGTPVAADFGEMVNAGPVSIHGAKADVEGPRMNQSLPNSRREGRRVVAPMSAPEEIVTYCGEERLIHPSFLILAVFIAYRQRSHSVEQVLIARSDGYPADHDGTKRTMAKIRKYQKFT</sequence>
<proteinExistence type="predicted"/>